<reference evidence="8" key="1">
    <citation type="submission" date="2020-11" db="EMBL/GenBank/DDBJ databases">
        <authorList>
            <consortium name="DOE Joint Genome Institute"/>
            <person name="Ahrendt S."/>
            <person name="Riley R."/>
            <person name="Andreopoulos W."/>
            <person name="LaButti K."/>
            <person name="Pangilinan J."/>
            <person name="Ruiz-duenas F.J."/>
            <person name="Barrasa J.M."/>
            <person name="Sanchez-Garcia M."/>
            <person name="Camarero S."/>
            <person name="Miyauchi S."/>
            <person name="Serrano A."/>
            <person name="Linde D."/>
            <person name="Babiker R."/>
            <person name="Drula E."/>
            <person name="Ayuso-Fernandez I."/>
            <person name="Pacheco R."/>
            <person name="Padilla G."/>
            <person name="Ferreira P."/>
            <person name="Barriuso J."/>
            <person name="Kellner H."/>
            <person name="Castanera R."/>
            <person name="Alfaro M."/>
            <person name="Ramirez L."/>
            <person name="Pisabarro A.G."/>
            <person name="Kuo A."/>
            <person name="Tritt A."/>
            <person name="Lipzen A."/>
            <person name="He G."/>
            <person name="Yan M."/>
            <person name="Ng V."/>
            <person name="Cullen D."/>
            <person name="Martin F."/>
            <person name="Rosso M.-N."/>
            <person name="Henrissat B."/>
            <person name="Hibbett D."/>
            <person name="Martinez A.T."/>
            <person name="Grigoriev I.V."/>
        </authorList>
    </citation>
    <scope>NUCLEOTIDE SEQUENCE</scope>
    <source>
        <strain evidence="8">AH 44721</strain>
    </source>
</reference>
<gene>
    <name evidence="8" type="ORF">CPB84DRAFT_1742791</name>
</gene>
<keyword evidence="5" id="KW-0472">Membrane</keyword>
<feature type="domain" description="Epidermal growth factor receptor-like transmembrane-juxtamembrane segment" evidence="7">
    <location>
        <begin position="294"/>
        <end position="326"/>
    </location>
</feature>
<feature type="region of interest" description="Disordered" evidence="4">
    <location>
        <begin position="553"/>
        <end position="598"/>
    </location>
</feature>
<feature type="region of interest" description="Disordered" evidence="4">
    <location>
        <begin position="376"/>
        <end position="423"/>
    </location>
</feature>
<feature type="compositionally biased region" description="Low complexity" evidence="4">
    <location>
        <begin position="207"/>
        <end position="265"/>
    </location>
</feature>
<keyword evidence="1" id="KW-0597">Phosphoprotein</keyword>
<name>A0A9P5NXU9_GYMJU</name>
<evidence type="ECO:0000256" key="2">
    <source>
        <dbReference type="ARBA" id="ARBA00022741"/>
    </source>
</evidence>
<comment type="caution">
    <text evidence="8">The sequence shown here is derived from an EMBL/GenBank/DDBJ whole genome shotgun (WGS) entry which is preliminary data.</text>
</comment>
<evidence type="ECO:0000256" key="4">
    <source>
        <dbReference type="SAM" id="MobiDB-lite"/>
    </source>
</evidence>
<dbReference type="OrthoDB" id="2758521at2759"/>
<feature type="compositionally biased region" description="Low complexity" evidence="4">
    <location>
        <begin position="407"/>
        <end position="420"/>
    </location>
</feature>
<feature type="signal peptide" evidence="6">
    <location>
        <begin position="1"/>
        <end position="32"/>
    </location>
</feature>
<dbReference type="Proteomes" id="UP000724874">
    <property type="component" value="Unassembled WGS sequence"/>
</dbReference>
<feature type="region of interest" description="Disordered" evidence="4">
    <location>
        <begin position="441"/>
        <end position="482"/>
    </location>
</feature>
<keyword evidence="6" id="KW-0732">Signal</keyword>
<dbReference type="InterPro" id="IPR049328">
    <property type="entry name" value="TM_ErbB1"/>
</dbReference>
<keyword evidence="5" id="KW-1133">Transmembrane helix</keyword>
<dbReference type="Pfam" id="PF21314">
    <property type="entry name" value="TM_ErbB1"/>
    <property type="match status" value="1"/>
</dbReference>
<evidence type="ECO:0000313" key="9">
    <source>
        <dbReference type="Proteomes" id="UP000724874"/>
    </source>
</evidence>
<feature type="compositionally biased region" description="Low complexity" evidence="4">
    <location>
        <begin position="447"/>
        <end position="472"/>
    </location>
</feature>
<feature type="region of interest" description="Disordered" evidence="4">
    <location>
        <begin position="198"/>
        <end position="291"/>
    </location>
</feature>
<dbReference type="Gene3D" id="2.60.120.260">
    <property type="entry name" value="Galactose-binding domain-like"/>
    <property type="match status" value="1"/>
</dbReference>
<evidence type="ECO:0000313" key="8">
    <source>
        <dbReference type="EMBL" id="KAF8912180.1"/>
    </source>
</evidence>
<organism evidence="8 9">
    <name type="scientific">Gymnopilus junonius</name>
    <name type="common">Spectacular rustgill mushroom</name>
    <name type="synonym">Gymnopilus spectabilis subsp. junonius</name>
    <dbReference type="NCBI Taxonomy" id="109634"/>
    <lineage>
        <taxon>Eukaryota</taxon>
        <taxon>Fungi</taxon>
        <taxon>Dikarya</taxon>
        <taxon>Basidiomycota</taxon>
        <taxon>Agaricomycotina</taxon>
        <taxon>Agaricomycetes</taxon>
        <taxon>Agaricomycetidae</taxon>
        <taxon>Agaricales</taxon>
        <taxon>Agaricineae</taxon>
        <taxon>Hymenogastraceae</taxon>
        <taxon>Gymnopilus</taxon>
    </lineage>
</organism>
<dbReference type="EMBL" id="JADNYJ010000003">
    <property type="protein sequence ID" value="KAF8912180.1"/>
    <property type="molecule type" value="Genomic_DNA"/>
</dbReference>
<keyword evidence="2" id="KW-0547">Nucleotide-binding</keyword>
<keyword evidence="9" id="KW-1185">Reference proteome</keyword>
<proteinExistence type="predicted"/>
<feature type="transmembrane region" description="Helical" evidence="5">
    <location>
        <begin position="293"/>
        <end position="316"/>
    </location>
</feature>
<feature type="region of interest" description="Disordered" evidence="4">
    <location>
        <begin position="503"/>
        <end position="540"/>
    </location>
</feature>
<feature type="chain" id="PRO_5040160548" description="Epidermal growth factor receptor-like transmembrane-juxtamembrane segment domain-containing protein" evidence="6">
    <location>
        <begin position="33"/>
        <end position="598"/>
    </location>
</feature>
<evidence type="ECO:0000259" key="7">
    <source>
        <dbReference type="Pfam" id="PF21314"/>
    </source>
</evidence>
<evidence type="ECO:0000256" key="3">
    <source>
        <dbReference type="ARBA" id="ARBA00022840"/>
    </source>
</evidence>
<keyword evidence="3" id="KW-0067">ATP-binding</keyword>
<evidence type="ECO:0000256" key="5">
    <source>
        <dbReference type="SAM" id="Phobius"/>
    </source>
</evidence>
<feature type="compositionally biased region" description="Polar residues" evidence="4">
    <location>
        <begin position="266"/>
        <end position="290"/>
    </location>
</feature>
<keyword evidence="5" id="KW-0812">Transmembrane</keyword>
<evidence type="ECO:0000256" key="1">
    <source>
        <dbReference type="ARBA" id="ARBA00022553"/>
    </source>
</evidence>
<dbReference type="AlphaFoldDB" id="A0A9P5NXU9"/>
<dbReference type="GO" id="GO:0005524">
    <property type="term" value="F:ATP binding"/>
    <property type="evidence" value="ECO:0007669"/>
    <property type="project" value="UniProtKB-KW"/>
</dbReference>
<accession>A0A9P5NXU9</accession>
<sequence>MEFSPPFAPGAFLFLFRLFLFLLSLFPSLAAAGNVVNRTIDDTFGDSQTGQRVTYLPATSGVWQDETCMGCKITPDVTQAFKGTYTAATYNPGLGNINITMQFSGTAIYVFFILANNAGDGITSLTEANFTLDGNAPQLFQHAPDLTTTNIDFNQLVFSQENLLNAQHTLVVSTSGVNTNVYINFDYAIYTHDDTDPLVSLPPPGSTLPTTSGPATSNTPSSTPTGSLAPNASARTPTPSTPSSTPTNSLAPNASAGTPTLTTTTNNASPVQSGSGSDLGSTTATRKSTPTGAIVGGVIGGLAVLAALATLLVLCLRRRRQPHSRESMEAAGYVPPLVTEMSPPMDRPRVATAVNPFTTPLSSQNVLHQYSPPSKVAQTGYGPGPMNYAGPSRGGPASQVDSEVPYGGIASSQASGSASGSGSGLAYVGNNASRGRLISVTTGDHISSPSSDGPLSSTLNSQNPLSLLSPSNKIEATRRARQQELDQRLRTMQQEMAFLASDITGEKSPVGPGGQRNVSVRRRPTSNGTARGESEEGGEELTMAEMREQLRQMRHQISYLREQQQSAWAQGLSDDPPPGYEPGPDSGVPIHPSTVDPS</sequence>
<protein>
    <recommendedName>
        <fullName evidence="7">Epidermal growth factor receptor-like transmembrane-juxtamembrane segment domain-containing protein</fullName>
    </recommendedName>
</protein>
<evidence type="ECO:0000256" key="6">
    <source>
        <dbReference type="SAM" id="SignalP"/>
    </source>
</evidence>